<dbReference type="Proteomes" id="UP001059745">
    <property type="component" value="Chromosome 2"/>
</dbReference>
<dbReference type="InterPro" id="IPR008979">
    <property type="entry name" value="Galactose-bd-like_sf"/>
</dbReference>
<dbReference type="EC" id="3.4.14.11" evidence="4"/>
<feature type="region of interest" description="Disordered" evidence="2">
    <location>
        <begin position="37"/>
        <end position="79"/>
    </location>
</feature>
<gene>
    <name evidence="4" type="ORF">NYZ96_29665</name>
</gene>
<keyword evidence="1 4" id="KW-0378">Hydrolase</keyword>
<dbReference type="RefSeq" id="WP_258182024.1">
    <property type="nucleotide sequence ID" value="NZ_CADEPX010000002.1"/>
</dbReference>
<evidence type="ECO:0000256" key="2">
    <source>
        <dbReference type="SAM" id="MobiDB-lite"/>
    </source>
</evidence>
<feature type="compositionally biased region" description="Low complexity" evidence="2">
    <location>
        <begin position="48"/>
        <end position="57"/>
    </location>
</feature>
<organism evidence="4 5">
    <name type="scientific">Burkholderia gladioli</name>
    <name type="common">Pseudomonas marginata</name>
    <name type="synonym">Phytomonas marginata</name>
    <dbReference type="NCBI Taxonomy" id="28095"/>
    <lineage>
        <taxon>Bacteria</taxon>
        <taxon>Pseudomonadati</taxon>
        <taxon>Pseudomonadota</taxon>
        <taxon>Betaproteobacteria</taxon>
        <taxon>Burkholderiales</taxon>
        <taxon>Burkholderiaceae</taxon>
        <taxon>Burkholderia</taxon>
    </lineage>
</organism>
<dbReference type="GO" id="GO:0008239">
    <property type="term" value="F:dipeptidyl-peptidase activity"/>
    <property type="evidence" value="ECO:0007669"/>
    <property type="project" value="UniProtKB-EC"/>
</dbReference>
<evidence type="ECO:0000313" key="4">
    <source>
        <dbReference type="EMBL" id="UWX72594.1"/>
    </source>
</evidence>
<dbReference type="Gene3D" id="3.40.50.1820">
    <property type="entry name" value="alpha/beta hydrolase"/>
    <property type="match status" value="2"/>
</dbReference>
<feature type="compositionally biased region" description="Pro residues" evidence="2">
    <location>
        <begin position="58"/>
        <end position="68"/>
    </location>
</feature>
<dbReference type="Pfam" id="PF08530">
    <property type="entry name" value="PepX_C"/>
    <property type="match status" value="1"/>
</dbReference>
<dbReference type="SMART" id="SM00939">
    <property type="entry name" value="PepX_C"/>
    <property type="match status" value="1"/>
</dbReference>
<dbReference type="EMBL" id="CP104215">
    <property type="protein sequence ID" value="UWX72594.1"/>
    <property type="molecule type" value="Genomic_DNA"/>
</dbReference>
<evidence type="ECO:0000259" key="3">
    <source>
        <dbReference type="SMART" id="SM00939"/>
    </source>
</evidence>
<dbReference type="InterPro" id="IPR029058">
    <property type="entry name" value="AB_hydrolase_fold"/>
</dbReference>
<protein>
    <submittedName>
        <fullName evidence="4">Xaa-Pro dipeptidyl-peptidase</fullName>
        <ecNumber evidence="4">3.4.14.11</ecNumber>
    </submittedName>
</protein>
<dbReference type="SUPFAM" id="SSF49785">
    <property type="entry name" value="Galactose-binding domain-like"/>
    <property type="match status" value="1"/>
</dbReference>
<dbReference type="SUPFAM" id="SSF53474">
    <property type="entry name" value="alpha/beta-Hydrolases"/>
    <property type="match status" value="1"/>
</dbReference>
<dbReference type="InterPro" id="IPR000383">
    <property type="entry name" value="Xaa-Pro-like_dom"/>
</dbReference>
<accession>A0AB38TXS2</accession>
<feature type="domain" description="Xaa-Pro dipeptidyl-peptidase C-terminal" evidence="3">
    <location>
        <begin position="406"/>
        <end position="629"/>
    </location>
</feature>
<dbReference type="Gene3D" id="2.60.120.260">
    <property type="entry name" value="Galactose-binding domain-like"/>
    <property type="match status" value="1"/>
</dbReference>
<dbReference type="NCBIfam" id="NF003782">
    <property type="entry name" value="PRK05371.1-3"/>
    <property type="match status" value="1"/>
</dbReference>
<dbReference type="PROSITE" id="PS51257">
    <property type="entry name" value="PROKAR_LIPOPROTEIN"/>
    <property type="match status" value="1"/>
</dbReference>
<evidence type="ECO:0000313" key="5">
    <source>
        <dbReference type="Proteomes" id="UP001059745"/>
    </source>
</evidence>
<dbReference type="InterPro" id="IPR013736">
    <property type="entry name" value="Xaa-Pro_dipept_C"/>
</dbReference>
<dbReference type="Pfam" id="PF02129">
    <property type="entry name" value="Peptidase_S15"/>
    <property type="match status" value="1"/>
</dbReference>
<evidence type="ECO:0000256" key="1">
    <source>
        <dbReference type="ARBA" id="ARBA00022801"/>
    </source>
</evidence>
<reference evidence="4" key="1">
    <citation type="submission" date="2022-09" db="EMBL/GenBank/DDBJ databases">
        <title>Genomic of Burkholderia gladioli.</title>
        <authorList>
            <person name="Wu H."/>
        </authorList>
    </citation>
    <scope>NUCLEOTIDE SEQUENCE</scope>
    <source>
        <strain evidence="4">ZN-S4</strain>
    </source>
</reference>
<proteinExistence type="predicted"/>
<sequence>MNKDNHREGAGKVRHGARLPMLLMAAAIGLTACGGDDGASPSAARQVTPLSTATTAPEPAPFAPPQPLPEVGEQFASSPTGLPYPKLATLYPGHNGPSVNDGMILPWLSMRAPLKQSVMVQTPFDTDQDGKPDRIAIRIVQPAEVAEGLKTPVIVRPSVYYADPTYATQTRAPFLGEAEYLRMGFTVIYADSIGTNLSDGCWSVMDRTEREAMASVVRWLTGDATAPGTDAQGKPVTASWSTGHVAMEGISYGGTLPSMVAATGVPGLEAIVPVEGISSGYDYFRYNGVIADIDNTVTLGSYMQQEQSSARASICEPARQAAVSASDDGTYAYNDFWKARNTVSLVDRFQAATLIAQGQADNNVKTKNSVQLYDALRRAGKPVQLWLHSRDHDDPAWQKEWQKQILMWYSRYLFGVNNGVEKQPTYVRETPAGDIPVGATISRGEDDTSDTLIGHCHSGHNPRDCIPTGELFIKEDAWPKTVDAAYYLHGDGRAGGLLTPDTADGTAAPSVGFSKSTAVSYETRPLANATRYSGTIRVAMRGRFAPAVTNVKATLSVDGHDVSYGWANPRFYKGLETPQNIAAGTDYDFVLELMPRDFTVLPGSKVKLKLQGYQGTAQVTLDLAHTTLQMPIVPQARVAAVMRAQ</sequence>
<name>A0AB38TXS2_BURGA</name>
<dbReference type="AlphaFoldDB" id="A0AB38TXS2"/>